<reference evidence="2" key="1">
    <citation type="journal article" date="2019" name="Int. J. Syst. Evol. Microbiol.">
        <title>The Global Catalogue of Microorganisms (GCM) 10K type strain sequencing project: providing services to taxonomists for standard genome sequencing and annotation.</title>
        <authorList>
            <consortium name="The Broad Institute Genomics Platform"/>
            <consortium name="The Broad Institute Genome Sequencing Center for Infectious Disease"/>
            <person name="Wu L."/>
            <person name="Ma J."/>
        </authorList>
    </citation>
    <scope>NUCLEOTIDE SEQUENCE [LARGE SCALE GENOMIC DNA]</scope>
    <source>
        <strain evidence="2">JCM 17525</strain>
    </source>
</reference>
<accession>A0ABP7GUA5</accession>
<comment type="caution">
    <text evidence="1">The sequence shown here is derived from an EMBL/GenBank/DDBJ whole genome shotgun (WGS) entry which is preliminary data.</text>
</comment>
<evidence type="ECO:0000313" key="2">
    <source>
        <dbReference type="Proteomes" id="UP001501456"/>
    </source>
</evidence>
<sequence>MLSSSQTLKKAAVSNDFSTKEITVGAEMNNVNKVIKKIDTAFLGISNKDLSYKYTTLKAHYLC</sequence>
<dbReference type="Proteomes" id="UP001501456">
    <property type="component" value="Unassembled WGS sequence"/>
</dbReference>
<dbReference type="EMBL" id="BAABBI010000001">
    <property type="protein sequence ID" value="GAA3776003.1"/>
    <property type="molecule type" value="Genomic_DNA"/>
</dbReference>
<evidence type="ECO:0000313" key="1">
    <source>
        <dbReference type="EMBL" id="GAA3776003.1"/>
    </source>
</evidence>
<gene>
    <name evidence="1" type="ORF">GCM10022271_05180</name>
</gene>
<proteinExistence type="predicted"/>
<organism evidence="1 2">
    <name type="scientific">Corallibacter vietnamensis</name>
    <dbReference type="NCBI Taxonomy" id="904130"/>
    <lineage>
        <taxon>Bacteria</taxon>
        <taxon>Pseudomonadati</taxon>
        <taxon>Bacteroidota</taxon>
        <taxon>Flavobacteriia</taxon>
        <taxon>Flavobacteriales</taxon>
        <taxon>Flavobacteriaceae</taxon>
        <taxon>Corallibacter</taxon>
    </lineage>
</organism>
<keyword evidence="2" id="KW-1185">Reference proteome</keyword>
<protein>
    <submittedName>
        <fullName evidence="1">Uncharacterized protein</fullName>
    </submittedName>
</protein>
<name>A0ABP7GUA5_9FLAO</name>